<name>A0A7W9QE17_9ACTN</name>
<dbReference type="EMBL" id="JACHJL010000017">
    <property type="protein sequence ID" value="MBB5938576.1"/>
    <property type="molecule type" value="Genomic_DNA"/>
</dbReference>
<protein>
    <submittedName>
        <fullName evidence="1">Uncharacterized protein</fullName>
    </submittedName>
</protein>
<proteinExistence type="predicted"/>
<comment type="caution">
    <text evidence="1">The sequence shown here is derived from an EMBL/GenBank/DDBJ whole genome shotgun (WGS) entry which is preliminary data.</text>
</comment>
<reference evidence="1 2" key="1">
    <citation type="submission" date="2020-08" db="EMBL/GenBank/DDBJ databases">
        <title>Genomic Encyclopedia of Type Strains, Phase III (KMG-III): the genomes of soil and plant-associated and newly described type strains.</title>
        <authorList>
            <person name="Whitman W."/>
        </authorList>
    </citation>
    <scope>NUCLEOTIDE SEQUENCE [LARGE SCALE GENOMIC DNA]</scope>
    <source>
        <strain evidence="1 2">CECT 8305</strain>
    </source>
</reference>
<accession>A0A7W9QE17</accession>
<sequence>MSSGPPSSKTARAGMADCGIPASLEQQSADAVRVYARPRLTAHAREPVIDDS</sequence>
<evidence type="ECO:0000313" key="1">
    <source>
        <dbReference type="EMBL" id="MBB5938576.1"/>
    </source>
</evidence>
<keyword evidence="2" id="KW-1185">Reference proteome</keyword>
<organism evidence="1 2">
    <name type="scientific">Streptomyces zagrosensis</name>
    <dbReference type="NCBI Taxonomy" id="1042984"/>
    <lineage>
        <taxon>Bacteria</taxon>
        <taxon>Bacillati</taxon>
        <taxon>Actinomycetota</taxon>
        <taxon>Actinomycetes</taxon>
        <taxon>Kitasatosporales</taxon>
        <taxon>Streptomycetaceae</taxon>
        <taxon>Streptomyces</taxon>
    </lineage>
</organism>
<gene>
    <name evidence="1" type="ORF">FHS42_005665</name>
</gene>
<dbReference type="Proteomes" id="UP000588098">
    <property type="component" value="Unassembled WGS sequence"/>
</dbReference>
<evidence type="ECO:0000313" key="2">
    <source>
        <dbReference type="Proteomes" id="UP000588098"/>
    </source>
</evidence>
<dbReference type="AlphaFoldDB" id="A0A7W9QE17"/>